<evidence type="ECO:0000259" key="2">
    <source>
        <dbReference type="PROSITE" id="PS51021"/>
    </source>
</evidence>
<dbReference type="InterPro" id="IPR027267">
    <property type="entry name" value="AH/BAR_dom_sf"/>
</dbReference>
<dbReference type="Pfam" id="PF03114">
    <property type="entry name" value="BAR"/>
    <property type="match status" value="1"/>
</dbReference>
<dbReference type="Proteomes" id="UP001175261">
    <property type="component" value="Unassembled WGS sequence"/>
</dbReference>
<dbReference type="InterPro" id="IPR004148">
    <property type="entry name" value="BAR_dom"/>
</dbReference>
<dbReference type="CDD" id="cd07593">
    <property type="entry name" value="BAR_MUG137_fungi"/>
    <property type="match status" value="1"/>
</dbReference>
<feature type="region of interest" description="Disordered" evidence="1">
    <location>
        <begin position="284"/>
        <end position="323"/>
    </location>
</feature>
<dbReference type="EMBL" id="JAPDFR010000008">
    <property type="protein sequence ID" value="KAK0383872.1"/>
    <property type="molecule type" value="Genomic_DNA"/>
</dbReference>
<organism evidence="3 4">
    <name type="scientific">Sarocladium strictum</name>
    <name type="common">Black bundle disease fungus</name>
    <name type="synonym">Acremonium strictum</name>
    <dbReference type="NCBI Taxonomy" id="5046"/>
    <lineage>
        <taxon>Eukaryota</taxon>
        <taxon>Fungi</taxon>
        <taxon>Dikarya</taxon>
        <taxon>Ascomycota</taxon>
        <taxon>Pezizomycotina</taxon>
        <taxon>Sordariomycetes</taxon>
        <taxon>Hypocreomycetidae</taxon>
        <taxon>Hypocreales</taxon>
        <taxon>Sarocladiaceae</taxon>
        <taxon>Sarocladium</taxon>
    </lineage>
</organism>
<proteinExistence type="predicted"/>
<dbReference type="PROSITE" id="PS51021">
    <property type="entry name" value="BAR"/>
    <property type="match status" value="1"/>
</dbReference>
<dbReference type="Gene3D" id="1.20.1270.60">
    <property type="entry name" value="Arfaptin homology (AH) domain/BAR domain"/>
    <property type="match status" value="1"/>
</dbReference>
<dbReference type="SMART" id="SM00721">
    <property type="entry name" value="BAR"/>
    <property type="match status" value="1"/>
</dbReference>
<dbReference type="GO" id="GO:0005737">
    <property type="term" value="C:cytoplasm"/>
    <property type="evidence" value="ECO:0007669"/>
    <property type="project" value="InterPro"/>
</dbReference>
<comment type="caution">
    <text evidence="3">The sequence shown here is derived from an EMBL/GenBank/DDBJ whole genome shotgun (WGS) entry which is preliminary data.</text>
</comment>
<name>A0AA39GAR6_SARSR</name>
<evidence type="ECO:0000313" key="4">
    <source>
        <dbReference type="Proteomes" id="UP001175261"/>
    </source>
</evidence>
<keyword evidence="4" id="KW-1185">Reference proteome</keyword>
<protein>
    <recommendedName>
        <fullName evidence="2">BAR domain-containing protein</fullName>
    </recommendedName>
</protein>
<evidence type="ECO:0000313" key="3">
    <source>
        <dbReference type="EMBL" id="KAK0383872.1"/>
    </source>
</evidence>
<feature type="region of interest" description="Disordered" evidence="1">
    <location>
        <begin position="231"/>
        <end position="269"/>
    </location>
</feature>
<evidence type="ECO:0000256" key="1">
    <source>
        <dbReference type="SAM" id="MobiDB-lite"/>
    </source>
</evidence>
<feature type="region of interest" description="Disordered" evidence="1">
    <location>
        <begin position="344"/>
        <end position="409"/>
    </location>
</feature>
<feature type="domain" description="BAR" evidence="2">
    <location>
        <begin position="15"/>
        <end position="238"/>
    </location>
</feature>
<feature type="compositionally biased region" description="Pro residues" evidence="1">
    <location>
        <begin position="384"/>
        <end position="402"/>
    </location>
</feature>
<feature type="compositionally biased region" description="Polar residues" evidence="1">
    <location>
        <begin position="364"/>
        <end position="378"/>
    </location>
</feature>
<feature type="compositionally biased region" description="Polar residues" evidence="1">
    <location>
        <begin position="302"/>
        <end position="317"/>
    </location>
</feature>
<sequence>MMFTKKIDRAFQWAGEKMGAEAKTTHSDEFKMLETEMSLRHDGAEKLHKSASVYIKWNTRRCDGFEDKERNTPIGFLGRAMTVHGEDFEPESEFGNCLSSLGQANERIAAYQESYLETASETWLEHLERTVATMKDYQAARKKLESRRLAYDASTTKLQKSKRDDFRAEDEVRANKVKFEESSEDVLRRMQDIKEAEADSIAALTSFLDAELEYHDRCAEELRRVRQSWAAGGGVESSPLRQHLSQPAAPRVRSRSNTARSWQEPRHQALYEEPEPSLIAVRTIPPSPTNRGAPLQPPRPTITRSVTSENRVPSRSSLRAVPHQLSRVATDSGTYGLRNEDVFADDVSTGSGSRSPDWGERSVSPATSYGSLSHSTTGLGARKAPPPPPVNRAKKPPPPPVPRKVNIGL</sequence>
<dbReference type="AlphaFoldDB" id="A0AA39GAR6"/>
<accession>A0AA39GAR6</accession>
<gene>
    <name evidence="3" type="ORF">NLU13_7964</name>
</gene>
<dbReference type="SUPFAM" id="SSF103657">
    <property type="entry name" value="BAR/IMD domain-like"/>
    <property type="match status" value="1"/>
</dbReference>
<reference evidence="3" key="1">
    <citation type="submission" date="2022-10" db="EMBL/GenBank/DDBJ databases">
        <title>Determination and structural analysis of whole genome sequence of Sarocladium strictum F4-1.</title>
        <authorList>
            <person name="Hu L."/>
            <person name="Jiang Y."/>
        </authorList>
    </citation>
    <scope>NUCLEOTIDE SEQUENCE</scope>
    <source>
        <strain evidence="3">F4-1</strain>
    </source>
</reference>